<keyword evidence="2" id="KW-1185">Reference proteome</keyword>
<proteinExistence type="predicted"/>
<accession>A0A9Q9AUD3</accession>
<evidence type="ECO:0000313" key="2">
    <source>
        <dbReference type="Proteomes" id="UP001056384"/>
    </source>
</evidence>
<sequence>MQGVLSAYLDPACPPIQKVPLASVAEKYGRLLTWATSLDPSLTRSKDMPHHAAVIQGAFHSMVMELMRPFLFQNRKFTVGPCRDARPKDLFRSSSIRVVEITRLYYARVQGTAMSRSMCCFIVPAYAANISLSGPSATAERRRSDFRTCMGAFMDFGVAQPMKEQLVRGAMVMAVHKKLFTKAECRAIMLDLGCDIRSNMSTGENLTTLTMDFERAVEAPTSSSVEVLADEFKTIMAVEDS</sequence>
<reference evidence="1" key="1">
    <citation type="submission" date="2022-06" db="EMBL/GenBank/DDBJ databases">
        <title>Complete genome sequences of two strains of the flax pathogen Septoria linicola.</title>
        <authorList>
            <person name="Lapalu N."/>
            <person name="Simon A."/>
            <person name="Demenou B."/>
            <person name="Paumier D."/>
            <person name="Guillot M.-P."/>
            <person name="Gout L."/>
            <person name="Valade R."/>
        </authorList>
    </citation>
    <scope>NUCLEOTIDE SEQUENCE</scope>
    <source>
        <strain evidence="1">SE15195</strain>
    </source>
</reference>
<dbReference type="Proteomes" id="UP001056384">
    <property type="component" value="Chromosome 7"/>
</dbReference>
<dbReference type="AlphaFoldDB" id="A0A9Q9AUD3"/>
<organism evidence="1 2">
    <name type="scientific">Septoria linicola</name>
    <dbReference type="NCBI Taxonomy" id="215465"/>
    <lineage>
        <taxon>Eukaryota</taxon>
        <taxon>Fungi</taxon>
        <taxon>Dikarya</taxon>
        <taxon>Ascomycota</taxon>
        <taxon>Pezizomycotina</taxon>
        <taxon>Dothideomycetes</taxon>
        <taxon>Dothideomycetidae</taxon>
        <taxon>Mycosphaerellales</taxon>
        <taxon>Mycosphaerellaceae</taxon>
        <taxon>Septoria</taxon>
    </lineage>
</organism>
<name>A0A9Q9AUD3_9PEZI</name>
<gene>
    <name evidence="1" type="ORF">Slin15195_G082880</name>
</gene>
<dbReference type="EMBL" id="CP099424">
    <property type="protein sequence ID" value="USW54969.1"/>
    <property type="molecule type" value="Genomic_DNA"/>
</dbReference>
<protein>
    <submittedName>
        <fullName evidence="1">Uncharacterized protein</fullName>
    </submittedName>
</protein>
<evidence type="ECO:0000313" key="1">
    <source>
        <dbReference type="EMBL" id="USW54969.1"/>
    </source>
</evidence>